<dbReference type="RefSeq" id="WP_153447036.1">
    <property type="nucleotide sequence ID" value="NZ_CP045699.1"/>
</dbReference>
<sequence>MKSSQGPYGINKAFDDSEQYKVTVYQPENKSDSVVYENFALDISPQQLKAAAEGPLSLHFVGDKNRCDIVVEKPVSWVFDMNLDALLKQVEKLKATQK</sequence>
<protein>
    <submittedName>
        <fullName evidence="1">Uncharacterized protein</fullName>
    </submittedName>
</protein>
<proteinExistence type="predicted"/>
<dbReference type="Proteomes" id="UP000348942">
    <property type="component" value="Chromosome 1"/>
</dbReference>
<dbReference type="EMBL" id="CP045699">
    <property type="protein sequence ID" value="QGA64886.1"/>
    <property type="molecule type" value="Genomic_DNA"/>
</dbReference>
<accession>A0A5Q0TFF3</accession>
<organism evidence="1 2">
    <name type="scientific">Vibrio algicola</name>
    <dbReference type="NCBI Taxonomy" id="2662262"/>
    <lineage>
        <taxon>Bacteria</taxon>
        <taxon>Pseudomonadati</taxon>
        <taxon>Pseudomonadota</taxon>
        <taxon>Gammaproteobacteria</taxon>
        <taxon>Vibrionales</taxon>
        <taxon>Vibrionaceae</taxon>
        <taxon>Vibrio</taxon>
    </lineage>
</organism>
<name>A0A5Q0TFF3_9VIBR</name>
<keyword evidence="2" id="KW-1185">Reference proteome</keyword>
<reference evidence="1 2" key="1">
    <citation type="submission" date="2019-10" db="EMBL/GenBank/DDBJ databases">
        <title>Vibrio sp. nov., isolated from Coralline algae surface.</title>
        <authorList>
            <person name="Geng Y."/>
            <person name="Zhang X."/>
        </authorList>
    </citation>
    <scope>NUCLEOTIDE SEQUENCE [LARGE SCALE GENOMIC DNA]</scope>
    <source>
        <strain evidence="1 2">SM1977</strain>
    </source>
</reference>
<evidence type="ECO:0000313" key="1">
    <source>
        <dbReference type="EMBL" id="QGA64886.1"/>
    </source>
</evidence>
<evidence type="ECO:0000313" key="2">
    <source>
        <dbReference type="Proteomes" id="UP000348942"/>
    </source>
</evidence>
<dbReference type="AlphaFoldDB" id="A0A5Q0TFF3"/>
<gene>
    <name evidence="1" type="ORF">GFB47_05365</name>
</gene>